<dbReference type="EMBL" id="SMAL01000001">
    <property type="protein sequence ID" value="TCT17014.1"/>
    <property type="molecule type" value="Genomic_DNA"/>
</dbReference>
<dbReference type="Pfam" id="PF01479">
    <property type="entry name" value="S4"/>
    <property type="match status" value="1"/>
</dbReference>
<evidence type="ECO:0000256" key="1">
    <source>
        <dbReference type="ARBA" id="ARBA00000073"/>
    </source>
</evidence>
<dbReference type="PANTHER" id="PTHR21600">
    <property type="entry name" value="MITOCHONDRIAL RNA PSEUDOURIDINE SYNTHASE"/>
    <property type="match status" value="1"/>
</dbReference>
<keyword evidence="5" id="KW-0694">RNA-binding</keyword>
<keyword evidence="3 6" id="KW-0413">Isomerase</keyword>
<comment type="function">
    <text evidence="6">Responsible for synthesis of pseudouridine from uracil.</text>
</comment>
<feature type="active site" evidence="4">
    <location>
        <position position="144"/>
    </location>
</feature>
<evidence type="ECO:0000313" key="9">
    <source>
        <dbReference type="Proteomes" id="UP000294902"/>
    </source>
</evidence>
<dbReference type="InterPro" id="IPR020103">
    <property type="entry name" value="PsdUridine_synth_cat_dom_sf"/>
</dbReference>
<dbReference type="SMART" id="SM00363">
    <property type="entry name" value="S4"/>
    <property type="match status" value="1"/>
</dbReference>
<dbReference type="CDD" id="cd02869">
    <property type="entry name" value="PseudoU_synth_RluA_like"/>
    <property type="match status" value="1"/>
</dbReference>
<name>A0A4R3MQE7_9FIRM</name>
<gene>
    <name evidence="8" type="ORF">EDC18_101310</name>
</gene>
<protein>
    <recommendedName>
        <fullName evidence="6">Pseudouridine synthase</fullName>
        <ecNumber evidence="6">5.4.99.-</ecNumber>
    </recommendedName>
</protein>
<comment type="catalytic activity">
    <reaction evidence="1 6">
        <text>a uridine in RNA = a pseudouridine in RNA</text>
        <dbReference type="Rhea" id="RHEA:48348"/>
        <dbReference type="Rhea" id="RHEA-COMP:12068"/>
        <dbReference type="Rhea" id="RHEA-COMP:12069"/>
        <dbReference type="ChEBI" id="CHEBI:65314"/>
        <dbReference type="ChEBI" id="CHEBI:65315"/>
    </reaction>
</comment>
<sequence length="322" mass="36605">MKEINITELEAGQRIDKFLLKYFSQSTKSFIYKMLRKKRIKLNGKKASGAEILKEQDAIQLYLAEETIDKFSTLEVVSAKKEFDVVYEDDQVLIMNKPVGILSQKAKENDASLGEQIISYLLDQKELTHEQLKGFKPAVCHRLDRNTSGIIIAGKTIYALQTVTNLIKEKNIDKYYLCVVKGQVSGSKSIKGFLLKNEKTNKVQLVNKEITDALPIETEYTPIHSNGSYTILKVKLITGRTHQIRAHLSSIGYPIVGDYKYGNKSDNDKFKEKYNLKSQCLHASDIVFPKMEGALEHLSHKSFTAEPPKDFERVMQSVYNKG</sequence>
<keyword evidence="9" id="KW-1185">Reference proteome</keyword>
<comment type="caution">
    <text evidence="8">The sequence shown here is derived from an EMBL/GenBank/DDBJ whole genome shotgun (WGS) entry which is preliminary data.</text>
</comment>
<organism evidence="8 9">
    <name type="scientific">Natranaerovirga pectinivora</name>
    <dbReference type="NCBI Taxonomy" id="682400"/>
    <lineage>
        <taxon>Bacteria</taxon>
        <taxon>Bacillati</taxon>
        <taxon>Bacillota</taxon>
        <taxon>Clostridia</taxon>
        <taxon>Lachnospirales</taxon>
        <taxon>Natranaerovirgaceae</taxon>
        <taxon>Natranaerovirga</taxon>
    </lineage>
</organism>
<dbReference type="GO" id="GO:0000455">
    <property type="term" value="P:enzyme-directed rRNA pseudouridine synthesis"/>
    <property type="evidence" value="ECO:0007669"/>
    <property type="project" value="UniProtKB-ARBA"/>
</dbReference>
<dbReference type="Gene3D" id="3.10.290.10">
    <property type="entry name" value="RNA-binding S4 domain"/>
    <property type="match status" value="1"/>
</dbReference>
<evidence type="ECO:0000256" key="6">
    <source>
        <dbReference type="RuleBase" id="RU362028"/>
    </source>
</evidence>
<dbReference type="EC" id="5.4.99.-" evidence="6"/>
<evidence type="ECO:0000259" key="7">
    <source>
        <dbReference type="SMART" id="SM00363"/>
    </source>
</evidence>
<dbReference type="Proteomes" id="UP000294902">
    <property type="component" value="Unassembled WGS sequence"/>
</dbReference>
<dbReference type="GO" id="GO:0120159">
    <property type="term" value="F:rRNA pseudouridine synthase activity"/>
    <property type="evidence" value="ECO:0007669"/>
    <property type="project" value="UniProtKB-ARBA"/>
</dbReference>
<dbReference type="SUPFAM" id="SSF55120">
    <property type="entry name" value="Pseudouridine synthase"/>
    <property type="match status" value="1"/>
</dbReference>
<dbReference type="PROSITE" id="PS01129">
    <property type="entry name" value="PSI_RLU"/>
    <property type="match status" value="1"/>
</dbReference>
<dbReference type="InterPro" id="IPR050188">
    <property type="entry name" value="RluA_PseudoU_synthase"/>
</dbReference>
<dbReference type="InterPro" id="IPR002942">
    <property type="entry name" value="S4_RNA-bd"/>
</dbReference>
<evidence type="ECO:0000256" key="3">
    <source>
        <dbReference type="ARBA" id="ARBA00023235"/>
    </source>
</evidence>
<proteinExistence type="inferred from homology"/>
<dbReference type="Gene3D" id="3.30.2350.10">
    <property type="entry name" value="Pseudouridine synthase"/>
    <property type="match status" value="1"/>
</dbReference>
<evidence type="ECO:0000256" key="2">
    <source>
        <dbReference type="ARBA" id="ARBA00010876"/>
    </source>
</evidence>
<dbReference type="InterPro" id="IPR006224">
    <property type="entry name" value="PsdUridine_synth_RluA-like_CS"/>
</dbReference>
<dbReference type="OrthoDB" id="9807829at2"/>
<dbReference type="NCBIfam" id="TIGR00005">
    <property type="entry name" value="rluA_subfam"/>
    <property type="match status" value="1"/>
</dbReference>
<evidence type="ECO:0000256" key="4">
    <source>
        <dbReference type="PIRSR" id="PIRSR606225-1"/>
    </source>
</evidence>
<dbReference type="AlphaFoldDB" id="A0A4R3MQE7"/>
<dbReference type="Pfam" id="PF00849">
    <property type="entry name" value="PseudoU_synth_2"/>
    <property type="match status" value="1"/>
</dbReference>
<dbReference type="InterPro" id="IPR006145">
    <property type="entry name" value="PsdUridine_synth_RsuA/RluA"/>
</dbReference>
<evidence type="ECO:0000256" key="5">
    <source>
        <dbReference type="PROSITE-ProRule" id="PRU00182"/>
    </source>
</evidence>
<evidence type="ECO:0000313" key="8">
    <source>
        <dbReference type="EMBL" id="TCT17014.1"/>
    </source>
</evidence>
<dbReference type="InterPro" id="IPR006225">
    <property type="entry name" value="PsdUridine_synth_RluC/D"/>
</dbReference>
<dbReference type="CDD" id="cd00165">
    <property type="entry name" value="S4"/>
    <property type="match status" value="1"/>
</dbReference>
<comment type="similarity">
    <text evidence="2 6">Belongs to the pseudouridine synthase RluA family.</text>
</comment>
<dbReference type="SUPFAM" id="SSF55174">
    <property type="entry name" value="Alpha-L RNA-binding motif"/>
    <property type="match status" value="1"/>
</dbReference>
<dbReference type="PROSITE" id="PS50889">
    <property type="entry name" value="S4"/>
    <property type="match status" value="1"/>
</dbReference>
<reference evidence="8 9" key="1">
    <citation type="submission" date="2019-03" db="EMBL/GenBank/DDBJ databases">
        <title>Genomic Encyclopedia of Type Strains, Phase IV (KMG-IV): sequencing the most valuable type-strain genomes for metagenomic binning, comparative biology and taxonomic classification.</title>
        <authorList>
            <person name="Goeker M."/>
        </authorList>
    </citation>
    <scope>NUCLEOTIDE SEQUENCE [LARGE SCALE GENOMIC DNA]</scope>
    <source>
        <strain evidence="8 9">DSM 24629</strain>
    </source>
</reference>
<dbReference type="RefSeq" id="WP_132249554.1">
    <property type="nucleotide sequence ID" value="NZ_SMAL01000001.1"/>
</dbReference>
<accession>A0A4R3MQE7</accession>
<dbReference type="GO" id="GO:0003723">
    <property type="term" value="F:RNA binding"/>
    <property type="evidence" value="ECO:0007669"/>
    <property type="project" value="UniProtKB-KW"/>
</dbReference>
<dbReference type="InterPro" id="IPR036986">
    <property type="entry name" value="S4_RNA-bd_sf"/>
</dbReference>
<feature type="domain" description="RNA-binding S4" evidence="7">
    <location>
        <begin position="13"/>
        <end position="73"/>
    </location>
</feature>